<evidence type="ECO:0000313" key="1">
    <source>
        <dbReference type="EMBL" id="GBP28505.1"/>
    </source>
</evidence>
<proteinExistence type="predicted"/>
<gene>
    <name evidence="1" type="ORF">EVAR_22968_1</name>
</gene>
<dbReference type="AlphaFoldDB" id="A0A4C1UQ01"/>
<dbReference type="Proteomes" id="UP000299102">
    <property type="component" value="Unassembled WGS sequence"/>
</dbReference>
<name>A0A4C1UQ01_EUMVA</name>
<reference evidence="1 2" key="1">
    <citation type="journal article" date="2019" name="Commun. Biol.">
        <title>The bagworm genome reveals a unique fibroin gene that provides high tensile strength.</title>
        <authorList>
            <person name="Kono N."/>
            <person name="Nakamura H."/>
            <person name="Ohtoshi R."/>
            <person name="Tomita M."/>
            <person name="Numata K."/>
            <person name="Arakawa K."/>
        </authorList>
    </citation>
    <scope>NUCLEOTIDE SEQUENCE [LARGE SCALE GENOMIC DNA]</scope>
</reference>
<dbReference type="EMBL" id="BGZK01000208">
    <property type="protein sequence ID" value="GBP28505.1"/>
    <property type="molecule type" value="Genomic_DNA"/>
</dbReference>
<sequence length="68" mass="7301">MSMGGSDHLLFGGLYARLPLDLLQKVKKLLYFSNSPLGGIGCIGVTAHASSPSSPRNLVTHACLEFRR</sequence>
<organism evidence="1 2">
    <name type="scientific">Eumeta variegata</name>
    <name type="common">Bagworm moth</name>
    <name type="synonym">Eumeta japonica</name>
    <dbReference type="NCBI Taxonomy" id="151549"/>
    <lineage>
        <taxon>Eukaryota</taxon>
        <taxon>Metazoa</taxon>
        <taxon>Ecdysozoa</taxon>
        <taxon>Arthropoda</taxon>
        <taxon>Hexapoda</taxon>
        <taxon>Insecta</taxon>
        <taxon>Pterygota</taxon>
        <taxon>Neoptera</taxon>
        <taxon>Endopterygota</taxon>
        <taxon>Lepidoptera</taxon>
        <taxon>Glossata</taxon>
        <taxon>Ditrysia</taxon>
        <taxon>Tineoidea</taxon>
        <taxon>Psychidae</taxon>
        <taxon>Oiketicinae</taxon>
        <taxon>Eumeta</taxon>
    </lineage>
</organism>
<comment type="caution">
    <text evidence="1">The sequence shown here is derived from an EMBL/GenBank/DDBJ whole genome shotgun (WGS) entry which is preliminary data.</text>
</comment>
<keyword evidence="2" id="KW-1185">Reference proteome</keyword>
<evidence type="ECO:0000313" key="2">
    <source>
        <dbReference type="Proteomes" id="UP000299102"/>
    </source>
</evidence>
<accession>A0A4C1UQ01</accession>
<protein>
    <submittedName>
        <fullName evidence="1">Uncharacterized protein</fullName>
    </submittedName>
</protein>